<dbReference type="OrthoDB" id="2963168at2759"/>
<feature type="compositionally biased region" description="Basic and acidic residues" evidence="1">
    <location>
        <begin position="8"/>
        <end position="20"/>
    </location>
</feature>
<sequence length="845" mass="94389">MSTTSDHGMSEDETHEHEPVVVETPIVDTPPEGTRIRQRRIPACLPPSTTPNVRKSPRIVSKASKSIPHLSGNQHVRTGYLQPKTRPHSRPISSKEELYRPKKLKTSSQGENITYRPHLRARPFISPRKDHEPRDLPTVASHTSAPPQPSAQNFSLGVDVGVTFTTVAYVTHNLNQKHPRIDPREVKYITNWPDDGIAGTRAQIPTEMWFSSVSVPPYDDGDSDGSKESDSGDNIVFDDRIKLNSAADCLSEFSAPNKHHASPGNEKISEHLWGYSVHQQRYLSSTDRDVMGHIDRPKLILVEASHTDSDRARLSPRLRHLIENGTIQSHGGGPEDILDVLIYILVKILGHTKRQLTEREGYTPDCPVSFALTVPTIWSARSSRILQNAFQAAIGLTDFGTLVNSSLENVFIVSEPEAAATFLLGYTHQMLPGETFTVLDCGGGTVDGSTYTVTSSYPLRLKSEVGQPCGDNCGASYLNDAFEKRLLKRLKDESYLDRDGETREDAVRYATMEFENRGKRNIDIAKRPVGEVRIPGLKGDLARRLQGQELKGFKPGFVSLDKDDYDEIFGPLLERTAAVLSKQLYGALHLGIELKKVFLIGGFGANPSLRSFLRSYLDKFVKTVKLDYDIDLHITNEQDSMTAIAAGATLRALNLDDGPKRRAVSSFGFLRREEWMPHAECHRNADKKIDNFDHVYYVSVIDYFLHKGEVIPPKRRYQPFKSTHSFELDEEQFLCEEILYVNDSDGTKSHYDVGHDINAGAQMVGTIITDMTYLRDEGLISPVIPQPDEDGIVRGKPHYEITFDLVPVVIARDMRYEARYPANNHGKVVQTGQISIAAAFEPGTG</sequence>
<name>A0A1E1L9V2_9HELO</name>
<evidence type="ECO:0008006" key="4">
    <source>
        <dbReference type="Google" id="ProtNLM"/>
    </source>
</evidence>
<dbReference type="CDD" id="cd10170">
    <property type="entry name" value="ASKHA_NBD_HSP70"/>
    <property type="match status" value="1"/>
</dbReference>
<keyword evidence="3" id="KW-1185">Reference proteome</keyword>
<dbReference type="PANTHER" id="PTHR42749">
    <property type="entry name" value="CELL SHAPE-DETERMINING PROTEIN MREB"/>
    <property type="match status" value="1"/>
</dbReference>
<protein>
    <recommendedName>
        <fullName evidence="4">Hsp70 protein</fullName>
    </recommendedName>
</protein>
<feature type="region of interest" description="Disordered" evidence="1">
    <location>
        <begin position="123"/>
        <end position="152"/>
    </location>
</feature>
<feature type="compositionally biased region" description="Polar residues" evidence="1">
    <location>
        <begin position="140"/>
        <end position="152"/>
    </location>
</feature>
<evidence type="ECO:0000313" key="2">
    <source>
        <dbReference type="EMBL" id="CZT07256.1"/>
    </source>
</evidence>
<dbReference type="SUPFAM" id="SSF53067">
    <property type="entry name" value="Actin-like ATPase domain"/>
    <property type="match status" value="1"/>
</dbReference>
<reference evidence="3" key="1">
    <citation type="submission" date="2016-03" db="EMBL/GenBank/DDBJ databases">
        <authorList>
            <person name="Guldener U."/>
        </authorList>
    </citation>
    <scope>NUCLEOTIDE SEQUENCE [LARGE SCALE GENOMIC DNA]</scope>
    <source>
        <strain evidence="3">04CH-RAC-A.6.1</strain>
    </source>
</reference>
<feature type="region of interest" description="Disordered" evidence="1">
    <location>
        <begin position="214"/>
        <end position="234"/>
    </location>
</feature>
<evidence type="ECO:0000313" key="3">
    <source>
        <dbReference type="Proteomes" id="UP000178912"/>
    </source>
</evidence>
<evidence type="ECO:0000256" key="1">
    <source>
        <dbReference type="SAM" id="MobiDB-lite"/>
    </source>
</evidence>
<dbReference type="AlphaFoldDB" id="A0A1E1L9V2"/>
<dbReference type="Gene3D" id="3.30.420.40">
    <property type="match status" value="2"/>
</dbReference>
<dbReference type="EMBL" id="FJUX01000094">
    <property type="protein sequence ID" value="CZT07256.1"/>
    <property type="molecule type" value="Genomic_DNA"/>
</dbReference>
<feature type="region of interest" description="Disordered" evidence="1">
    <location>
        <begin position="1"/>
        <end position="109"/>
    </location>
</feature>
<organism evidence="2 3">
    <name type="scientific">Rhynchosporium agropyri</name>
    <dbReference type="NCBI Taxonomy" id="914238"/>
    <lineage>
        <taxon>Eukaryota</taxon>
        <taxon>Fungi</taxon>
        <taxon>Dikarya</taxon>
        <taxon>Ascomycota</taxon>
        <taxon>Pezizomycotina</taxon>
        <taxon>Leotiomycetes</taxon>
        <taxon>Helotiales</taxon>
        <taxon>Ploettnerulaceae</taxon>
        <taxon>Rhynchosporium</taxon>
    </lineage>
</organism>
<gene>
    <name evidence="2" type="ORF">RAG0_12784</name>
</gene>
<proteinExistence type="predicted"/>
<dbReference type="InterPro" id="IPR043129">
    <property type="entry name" value="ATPase_NBD"/>
</dbReference>
<dbReference type="Gene3D" id="3.90.640.10">
    <property type="entry name" value="Actin, Chain A, domain 4"/>
    <property type="match status" value="1"/>
</dbReference>
<dbReference type="Proteomes" id="UP000178912">
    <property type="component" value="Unassembled WGS sequence"/>
</dbReference>
<dbReference type="PANTHER" id="PTHR42749:SF8">
    <property type="entry name" value="HSP70 FAMILY PROTEIN (AFU_ORTHOLOGUE AFUA_3G13740)"/>
    <property type="match status" value="1"/>
</dbReference>
<accession>A0A1E1L9V2</accession>